<dbReference type="RefSeq" id="WP_207700794.1">
    <property type="nucleotide sequence ID" value="NZ_JAFREL020000001.1"/>
</dbReference>
<evidence type="ECO:0000256" key="4">
    <source>
        <dbReference type="ARBA" id="ARBA00022597"/>
    </source>
</evidence>
<feature type="transmembrane region" description="Helical" evidence="9">
    <location>
        <begin position="33"/>
        <end position="59"/>
    </location>
</feature>
<dbReference type="EMBL" id="JAFREL020000001">
    <property type="protein sequence ID" value="MEO1768687.1"/>
    <property type="molecule type" value="Genomic_DNA"/>
</dbReference>
<evidence type="ECO:0000256" key="8">
    <source>
        <dbReference type="ARBA" id="ARBA00023136"/>
    </source>
</evidence>
<dbReference type="InterPro" id="IPR004700">
    <property type="entry name" value="PTS_IIC_man"/>
</dbReference>
<dbReference type="PROSITE" id="PS51106">
    <property type="entry name" value="PTS_EIIC_TYPE_4"/>
    <property type="match status" value="1"/>
</dbReference>
<evidence type="ECO:0000256" key="1">
    <source>
        <dbReference type="ARBA" id="ARBA00004651"/>
    </source>
</evidence>
<evidence type="ECO:0000313" key="11">
    <source>
        <dbReference type="Proteomes" id="UP000664357"/>
    </source>
</evidence>
<keyword evidence="8 9" id="KW-0472">Membrane</keyword>
<dbReference type="Pfam" id="PF03609">
    <property type="entry name" value="EII-Sor"/>
    <property type="match status" value="1"/>
</dbReference>
<evidence type="ECO:0000256" key="9">
    <source>
        <dbReference type="SAM" id="Phobius"/>
    </source>
</evidence>
<accession>A0ABV0ELK8</accession>
<dbReference type="Proteomes" id="UP000664357">
    <property type="component" value="Unassembled WGS sequence"/>
</dbReference>
<dbReference type="PANTHER" id="PTHR32502:SF8">
    <property type="entry name" value="N-ACETYLGALACTOSAMINE PERMEASE IIC COMPONENT 1"/>
    <property type="match status" value="1"/>
</dbReference>
<evidence type="ECO:0000256" key="3">
    <source>
        <dbReference type="ARBA" id="ARBA00022475"/>
    </source>
</evidence>
<proteinExistence type="predicted"/>
<sequence>MLQSAILVAIWAGICSLDDKGPQFGLRRPLPCGAVVGLLLGDLGQGLVIGATLELMWMGVGNVGAYSSPDVVSGAVVGTAMGILTGGGVAAGVTIAVPASILCQQLLVLWNTAASFIIHQADRAAENGDFGKIKFIQYEGVPFLFLIRAVPVFMAIYLGSDTVENILNALPESIINGLSTASSMIPAVGIAMLLTMMLKGRMWVFVLLGFTLVAYLDLPLLAVSFIGIAAAAVYDLAANQKNSAPEEQTVNQVSEDEEGSYDL</sequence>
<evidence type="ECO:0000256" key="6">
    <source>
        <dbReference type="ARBA" id="ARBA00022692"/>
    </source>
</evidence>
<organism evidence="10 11">
    <name type="scientific">Candidatus Enterococcus ferrettii</name>
    <dbReference type="NCBI Taxonomy" id="2815324"/>
    <lineage>
        <taxon>Bacteria</taxon>
        <taxon>Bacillati</taxon>
        <taxon>Bacillota</taxon>
        <taxon>Bacilli</taxon>
        <taxon>Lactobacillales</taxon>
        <taxon>Enterococcaceae</taxon>
        <taxon>Enterococcus</taxon>
    </lineage>
</organism>
<gene>
    <name evidence="10" type="ORF">JZO67_000626</name>
</gene>
<evidence type="ECO:0000313" key="10">
    <source>
        <dbReference type="EMBL" id="MEO1768687.1"/>
    </source>
</evidence>
<evidence type="ECO:0000256" key="7">
    <source>
        <dbReference type="ARBA" id="ARBA00022989"/>
    </source>
</evidence>
<feature type="transmembrane region" description="Helical" evidence="9">
    <location>
        <begin position="178"/>
        <end position="198"/>
    </location>
</feature>
<keyword evidence="7 9" id="KW-1133">Transmembrane helix</keyword>
<feature type="transmembrane region" description="Helical" evidence="9">
    <location>
        <begin position="205"/>
        <end position="234"/>
    </location>
</feature>
<keyword evidence="6 9" id="KW-0812">Transmembrane</keyword>
<comment type="caution">
    <text evidence="10">The sequence shown here is derived from an EMBL/GenBank/DDBJ whole genome shotgun (WGS) entry which is preliminary data.</text>
</comment>
<keyword evidence="3" id="KW-1003">Cell membrane</keyword>
<dbReference type="PANTHER" id="PTHR32502">
    <property type="entry name" value="N-ACETYLGALACTOSAMINE PERMEASE II COMPONENT-RELATED"/>
    <property type="match status" value="1"/>
</dbReference>
<keyword evidence="2" id="KW-0813">Transport</keyword>
<feature type="transmembrane region" description="Helical" evidence="9">
    <location>
        <begin position="140"/>
        <end position="158"/>
    </location>
</feature>
<reference evidence="10 11" key="1">
    <citation type="submission" date="2024-02" db="EMBL/GenBank/DDBJ databases">
        <title>The Genome Sequence of Enterococcus sp. DIV0159.</title>
        <authorList>
            <person name="Earl A."/>
            <person name="Manson A."/>
            <person name="Gilmore M."/>
            <person name="Sanders J."/>
            <person name="Shea T."/>
            <person name="Howe W."/>
            <person name="Livny J."/>
            <person name="Cuomo C."/>
            <person name="Neafsey D."/>
            <person name="Birren B."/>
        </authorList>
    </citation>
    <scope>NUCLEOTIDE SEQUENCE [LARGE SCALE GENOMIC DNA]</scope>
    <source>
        <strain evidence="10 11">665A</strain>
    </source>
</reference>
<evidence type="ECO:0000256" key="5">
    <source>
        <dbReference type="ARBA" id="ARBA00022683"/>
    </source>
</evidence>
<keyword evidence="4" id="KW-0762">Sugar transport</keyword>
<dbReference type="InterPro" id="IPR050303">
    <property type="entry name" value="GatZ_KbaZ_carbometab"/>
</dbReference>
<comment type="subcellular location">
    <subcellularLocation>
        <location evidence="1">Cell membrane</location>
        <topology evidence="1">Multi-pass membrane protein</topology>
    </subcellularLocation>
</comment>
<protein>
    <submittedName>
        <fullName evidence="10">PTS system, mannose-specific IIC component</fullName>
    </submittedName>
</protein>
<name>A0ABV0ELK8_9ENTE</name>
<feature type="transmembrane region" description="Helical" evidence="9">
    <location>
        <begin position="71"/>
        <end position="93"/>
    </location>
</feature>
<keyword evidence="5" id="KW-0598">Phosphotransferase system</keyword>
<evidence type="ECO:0000256" key="2">
    <source>
        <dbReference type="ARBA" id="ARBA00022448"/>
    </source>
</evidence>
<keyword evidence="11" id="KW-1185">Reference proteome</keyword>